<reference evidence="12" key="1">
    <citation type="submission" date="2020-05" db="EMBL/GenBank/DDBJ databases">
        <title>Phylogenomic resolution of chytrid fungi.</title>
        <authorList>
            <person name="Stajich J.E."/>
            <person name="Amses K."/>
            <person name="Simmons R."/>
            <person name="Seto K."/>
            <person name="Myers J."/>
            <person name="Bonds A."/>
            <person name="Quandt C.A."/>
            <person name="Barry K."/>
            <person name="Liu P."/>
            <person name="Grigoriev I."/>
            <person name="Longcore J.E."/>
            <person name="James T.Y."/>
        </authorList>
    </citation>
    <scope>NUCLEOTIDE SEQUENCE</scope>
    <source>
        <strain evidence="12">JEL0476</strain>
    </source>
</reference>
<dbReference type="SMART" id="SM00297">
    <property type="entry name" value="BROMO"/>
    <property type="match status" value="2"/>
</dbReference>
<evidence type="ECO:0000256" key="2">
    <source>
        <dbReference type="ARBA" id="ARBA00022737"/>
    </source>
</evidence>
<evidence type="ECO:0000256" key="6">
    <source>
        <dbReference type="ARBA" id="ARBA00023163"/>
    </source>
</evidence>
<dbReference type="Pfam" id="PF00439">
    <property type="entry name" value="Bromodomain"/>
    <property type="match status" value="2"/>
</dbReference>
<name>A0AAD5Y003_9FUNG</name>
<dbReference type="PROSITE" id="PS00633">
    <property type="entry name" value="BROMODOMAIN_1"/>
    <property type="match status" value="1"/>
</dbReference>
<dbReference type="SUPFAM" id="SSF47370">
    <property type="entry name" value="Bromodomain"/>
    <property type="match status" value="2"/>
</dbReference>
<comment type="caution">
    <text evidence="12">The sequence shown here is derived from an EMBL/GenBank/DDBJ whole genome shotgun (WGS) entry which is preliminary data.</text>
</comment>
<dbReference type="AlphaFoldDB" id="A0AAD5Y003"/>
<dbReference type="GO" id="GO:0006368">
    <property type="term" value="P:transcription elongation by RNA polymerase II"/>
    <property type="evidence" value="ECO:0007669"/>
    <property type="project" value="TreeGrafter"/>
</dbReference>
<proteinExistence type="predicted"/>
<dbReference type="InterPro" id="IPR043151">
    <property type="entry name" value="BAH_sf"/>
</dbReference>
<dbReference type="InterPro" id="IPR036427">
    <property type="entry name" value="Bromodomain-like_sf"/>
</dbReference>
<feature type="domain" description="Bromo" evidence="10">
    <location>
        <begin position="207"/>
        <end position="277"/>
    </location>
</feature>
<keyword evidence="2" id="KW-0677">Repeat</keyword>
<evidence type="ECO:0000256" key="8">
    <source>
        <dbReference type="PROSITE-ProRule" id="PRU00035"/>
    </source>
</evidence>
<evidence type="ECO:0000256" key="7">
    <source>
        <dbReference type="ARBA" id="ARBA00023242"/>
    </source>
</evidence>
<dbReference type="Proteomes" id="UP001211065">
    <property type="component" value="Unassembled WGS sequence"/>
</dbReference>
<keyword evidence="7" id="KW-0539">Nucleus</keyword>
<evidence type="ECO:0000259" key="11">
    <source>
        <dbReference type="PROSITE" id="PS51038"/>
    </source>
</evidence>
<feature type="region of interest" description="Disordered" evidence="9">
    <location>
        <begin position="483"/>
        <end position="503"/>
    </location>
</feature>
<dbReference type="PROSITE" id="PS50014">
    <property type="entry name" value="BROMODOMAIN_2"/>
    <property type="match status" value="2"/>
</dbReference>
<accession>A0AAD5Y003</accession>
<keyword evidence="6" id="KW-0804">Transcription</keyword>
<dbReference type="Pfam" id="PF01426">
    <property type="entry name" value="BAH"/>
    <property type="match status" value="1"/>
</dbReference>
<dbReference type="InterPro" id="IPR018359">
    <property type="entry name" value="Bromodomain_CS"/>
</dbReference>
<dbReference type="CDD" id="cd04717">
    <property type="entry name" value="BAH_polybromo"/>
    <property type="match status" value="1"/>
</dbReference>
<dbReference type="SMART" id="SM00439">
    <property type="entry name" value="BAH"/>
    <property type="match status" value="1"/>
</dbReference>
<evidence type="ECO:0000256" key="5">
    <source>
        <dbReference type="ARBA" id="ARBA00023117"/>
    </source>
</evidence>
<dbReference type="GO" id="GO:0003682">
    <property type="term" value="F:chromatin binding"/>
    <property type="evidence" value="ECO:0007669"/>
    <property type="project" value="InterPro"/>
</dbReference>
<keyword evidence="3" id="KW-0156">Chromatin regulator</keyword>
<sequence length="748" mass="85363">MDESITNGMKITLNPSKSTESINSNNQLTYTKILNLTKSYVEKGRQLSTLFLKLPNKSQYPDYYHVIHTPIAFENIEAKISKKLYKSPSEFEEDFQLMIQNAKTYNRKNSTVYNDAQTLKQVFDGNFEREFRGIKDATVSRDSTPVIKINLANTTLSNNAPAENNSVTKIKINLSNSASSENLAINNVFMEEYNKVIKKVSNLKDRDGRLVCELFLELPDKFEYPDYYVEIKKPIALETIKENINTAKYLTRQDFENDFQLMCQNAMQYNAEGSDVYNDAQTLKSYFLSLMGKENEDDLSPISLEDVTYLDAIEYKNQVYKIGDYVYTENPDAGDKPTVVQITDLWKQNKKPEQTVHKATQKFMENEVLKTNHYANYRMHEVKGRCYVLFYKDYIRGKPKGYEFKDVYVCESRYNEQAKSSTKIKSWPSCLPEKLKNSNVELDLDLYPQPYIPNKVNSIYYDESLHQTQQSLSRKRKLSEIDIVSNSSPAIPRSNSKGPPESIKQLSKSLKMETPLNVNKVQHVTPLNSTANSANSKNMLHSPAFSSSSLQPSKVLNPVPSETFKTTMQTPVGSNLNKSTPISSASLSMPQAVAPNPLLSAQLQPNTSSYLFQEMLPEKTVSLFDKTDDGQMKWFTAPPVNVEQKKPLLNSMKYLLNDEKKIDKKKNELSAKKNIKNASKQESDVIMSDYSAHKQPEKFHDIFNGVEKFSNSNISENTEGNLSRNSVERNWAPVTDVLNGNLCNLYNF</sequence>
<feature type="compositionally biased region" description="Polar residues" evidence="9">
    <location>
        <begin position="484"/>
        <end position="497"/>
    </location>
</feature>
<dbReference type="EMBL" id="JADGJW010000113">
    <property type="protein sequence ID" value="KAJ3223894.1"/>
    <property type="molecule type" value="Genomic_DNA"/>
</dbReference>
<feature type="compositionally biased region" description="Low complexity" evidence="9">
    <location>
        <begin position="542"/>
        <end position="553"/>
    </location>
</feature>
<feature type="region of interest" description="Disordered" evidence="9">
    <location>
        <begin position="1"/>
        <end position="22"/>
    </location>
</feature>
<evidence type="ECO:0000256" key="9">
    <source>
        <dbReference type="SAM" id="MobiDB-lite"/>
    </source>
</evidence>
<dbReference type="GO" id="GO:0006338">
    <property type="term" value="P:chromatin remodeling"/>
    <property type="evidence" value="ECO:0007669"/>
    <property type="project" value="InterPro"/>
</dbReference>
<dbReference type="PANTHER" id="PTHR16062">
    <property type="entry name" value="SWI/SNF-RELATED"/>
    <property type="match status" value="1"/>
</dbReference>
<evidence type="ECO:0000313" key="12">
    <source>
        <dbReference type="EMBL" id="KAJ3223894.1"/>
    </source>
</evidence>
<protein>
    <submittedName>
        <fullName evidence="12">Uncharacterized protein</fullName>
    </submittedName>
</protein>
<dbReference type="InterPro" id="IPR001025">
    <property type="entry name" value="BAH_dom"/>
</dbReference>
<organism evidence="12 13">
    <name type="scientific">Clydaea vesicula</name>
    <dbReference type="NCBI Taxonomy" id="447962"/>
    <lineage>
        <taxon>Eukaryota</taxon>
        <taxon>Fungi</taxon>
        <taxon>Fungi incertae sedis</taxon>
        <taxon>Chytridiomycota</taxon>
        <taxon>Chytridiomycota incertae sedis</taxon>
        <taxon>Chytridiomycetes</taxon>
        <taxon>Lobulomycetales</taxon>
        <taxon>Lobulomycetaceae</taxon>
        <taxon>Clydaea</taxon>
    </lineage>
</organism>
<comment type="subcellular location">
    <subcellularLocation>
        <location evidence="1">Nucleus</location>
    </subcellularLocation>
</comment>
<evidence type="ECO:0000256" key="4">
    <source>
        <dbReference type="ARBA" id="ARBA00023015"/>
    </source>
</evidence>
<dbReference type="PRINTS" id="PR00503">
    <property type="entry name" value="BROMODOMAIN"/>
</dbReference>
<dbReference type="InterPro" id="IPR037382">
    <property type="entry name" value="Rsc/polybromo"/>
</dbReference>
<dbReference type="GO" id="GO:0016586">
    <property type="term" value="C:RSC-type complex"/>
    <property type="evidence" value="ECO:0007669"/>
    <property type="project" value="InterPro"/>
</dbReference>
<dbReference type="PROSITE" id="PS51038">
    <property type="entry name" value="BAH"/>
    <property type="match status" value="1"/>
</dbReference>
<keyword evidence="4" id="KW-0805">Transcription regulation</keyword>
<evidence type="ECO:0000256" key="1">
    <source>
        <dbReference type="ARBA" id="ARBA00004123"/>
    </source>
</evidence>
<evidence type="ECO:0000313" key="13">
    <source>
        <dbReference type="Proteomes" id="UP001211065"/>
    </source>
</evidence>
<evidence type="ECO:0000256" key="3">
    <source>
        <dbReference type="ARBA" id="ARBA00022853"/>
    </source>
</evidence>
<feature type="compositionally biased region" description="Polar residues" evidence="9">
    <location>
        <begin position="528"/>
        <end position="539"/>
    </location>
</feature>
<evidence type="ECO:0000259" key="10">
    <source>
        <dbReference type="PROSITE" id="PS50014"/>
    </source>
</evidence>
<dbReference type="PANTHER" id="PTHR16062:SF19">
    <property type="entry name" value="PROTEIN POLYBROMO-1"/>
    <property type="match status" value="1"/>
</dbReference>
<dbReference type="InterPro" id="IPR001487">
    <property type="entry name" value="Bromodomain"/>
</dbReference>
<gene>
    <name evidence="12" type="ORF">HK099_000555</name>
</gene>
<feature type="region of interest" description="Disordered" evidence="9">
    <location>
        <begin position="528"/>
        <end position="553"/>
    </location>
</feature>
<feature type="domain" description="BAH" evidence="11">
    <location>
        <begin position="300"/>
        <end position="425"/>
    </location>
</feature>
<feature type="domain" description="Bromo" evidence="10">
    <location>
        <begin position="43"/>
        <end position="113"/>
    </location>
</feature>
<dbReference type="Gene3D" id="1.20.920.10">
    <property type="entry name" value="Bromodomain-like"/>
    <property type="match status" value="2"/>
</dbReference>
<keyword evidence="13" id="KW-1185">Reference proteome</keyword>
<keyword evidence="5 8" id="KW-0103">Bromodomain</keyword>
<dbReference type="Gene3D" id="2.30.30.490">
    <property type="match status" value="1"/>
</dbReference>